<dbReference type="PANTHER" id="PTHR40465:SF1">
    <property type="entry name" value="DUF6534 DOMAIN-CONTAINING PROTEIN"/>
    <property type="match status" value="1"/>
</dbReference>
<keyword evidence="5" id="KW-1185">Reference proteome</keyword>
<dbReference type="Pfam" id="PF20152">
    <property type="entry name" value="DUF6534"/>
    <property type="match status" value="1"/>
</dbReference>
<dbReference type="HOGENOM" id="CLU_046025_2_0_1"/>
<reference evidence="5" key="1">
    <citation type="journal article" date="2014" name="Proc. Natl. Acad. Sci. U.S.A.">
        <title>Extensive sampling of basidiomycete genomes demonstrates inadequacy of the white-rot/brown-rot paradigm for wood decay fungi.</title>
        <authorList>
            <person name="Riley R."/>
            <person name="Salamov A.A."/>
            <person name="Brown D.W."/>
            <person name="Nagy L.G."/>
            <person name="Floudas D."/>
            <person name="Held B.W."/>
            <person name="Levasseur A."/>
            <person name="Lombard V."/>
            <person name="Morin E."/>
            <person name="Otillar R."/>
            <person name="Lindquist E.A."/>
            <person name="Sun H."/>
            <person name="LaButti K.M."/>
            <person name="Schmutz J."/>
            <person name="Jabbour D."/>
            <person name="Luo H."/>
            <person name="Baker S.E."/>
            <person name="Pisabarro A.G."/>
            <person name="Walton J.D."/>
            <person name="Blanchette R.A."/>
            <person name="Henrissat B."/>
            <person name="Martin F."/>
            <person name="Cullen D."/>
            <person name="Hibbett D.S."/>
            <person name="Grigoriev I.V."/>
        </authorList>
    </citation>
    <scope>NUCLEOTIDE SEQUENCE [LARGE SCALE GENOMIC DNA]</scope>
    <source>
        <strain evidence="5">CBS 339.88</strain>
    </source>
</reference>
<dbReference type="Proteomes" id="UP000027222">
    <property type="component" value="Unassembled WGS sequence"/>
</dbReference>
<organism evidence="4 5">
    <name type="scientific">Galerina marginata (strain CBS 339.88)</name>
    <dbReference type="NCBI Taxonomy" id="685588"/>
    <lineage>
        <taxon>Eukaryota</taxon>
        <taxon>Fungi</taxon>
        <taxon>Dikarya</taxon>
        <taxon>Basidiomycota</taxon>
        <taxon>Agaricomycotina</taxon>
        <taxon>Agaricomycetes</taxon>
        <taxon>Agaricomycetidae</taxon>
        <taxon>Agaricales</taxon>
        <taxon>Agaricineae</taxon>
        <taxon>Strophariaceae</taxon>
        <taxon>Galerina</taxon>
    </lineage>
</organism>
<name>A0A067SI55_GALM3</name>
<feature type="domain" description="DUF6534" evidence="3">
    <location>
        <begin position="156"/>
        <end position="237"/>
    </location>
</feature>
<dbReference type="EMBL" id="KL142401">
    <property type="protein sequence ID" value="KDR69702.1"/>
    <property type="molecule type" value="Genomic_DNA"/>
</dbReference>
<proteinExistence type="predicted"/>
<accession>A0A067SI55</accession>
<feature type="region of interest" description="Disordered" evidence="1">
    <location>
        <begin position="285"/>
        <end position="305"/>
    </location>
</feature>
<keyword evidence="2" id="KW-0472">Membrane</keyword>
<dbReference type="PANTHER" id="PTHR40465">
    <property type="entry name" value="CHROMOSOME 1, WHOLE GENOME SHOTGUN SEQUENCE"/>
    <property type="match status" value="1"/>
</dbReference>
<dbReference type="STRING" id="685588.A0A067SI55"/>
<feature type="region of interest" description="Disordered" evidence="1">
    <location>
        <begin position="242"/>
        <end position="266"/>
    </location>
</feature>
<feature type="transmembrane region" description="Helical" evidence="2">
    <location>
        <begin position="146"/>
        <end position="167"/>
    </location>
</feature>
<keyword evidence="2" id="KW-1133">Transmembrane helix</keyword>
<feature type="transmembrane region" description="Helical" evidence="2">
    <location>
        <begin position="108"/>
        <end position="134"/>
    </location>
</feature>
<gene>
    <name evidence="4" type="ORF">GALMADRAFT_77361</name>
</gene>
<sequence>MGLTLVSSAGPLLIGIGFNAILLGVMCTQVYLYYSSLRRSVDPLWIKIFVACLFFCDIINTAFNFAGLYIGLIEHYGQSSNIRLFKGLIVAAVQFFYAWRIFKLTRSWVFPLIILATSVMGGVGAIITTVKVVLVPSLAELENSKVVLGIWLASEALADVLITVILVTHLRTGMKQTDLLIDRIIRITIQTGMITAVVAALDLFLYLFDPTGLHLIFNYMLCKLYSNSLMSTLNSRGEVWKARPTQTSTNTQSTGNPVFNSMRNSSPSRPEIFINVESHKLAERTKVQHDTETLRGTADDKTVSI</sequence>
<feature type="transmembrane region" description="Helical" evidence="2">
    <location>
        <begin position="84"/>
        <end position="102"/>
    </location>
</feature>
<dbReference type="OrthoDB" id="3183258at2759"/>
<evidence type="ECO:0000259" key="3">
    <source>
        <dbReference type="Pfam" id="PF20152"/>
    </source>
</evidence>
<protein>
    <recommendedName>
        <fullName evidence="3">DUF6534 domain-containing protein</fullName>
    </recommendedName>
</protein>
<keyword evidence="2" id="KW-0812">Transmembrane</keyword>
<feature type="transmembrane region" description="Helical" evidence="2">
    <location>
        <begin position="44"/>
        <end position="72"/>
    </location>
</feature>
<dbReference type="AlphaFoldDB" id="A0A067SI55"/>
<evidence type="ECO:0000256" key="2">
    <source>
        <dbReference type="SAM" id="Phobius"/>
    </source>
</evidence>
<dbReference type="InterPro" id="IPR045339">
    <property type="entry name" value="DUF6534"/>
</dbReference>
<feature type="compositionally biased region" description="Low complexity" evidence="1">
    <location>
        <begin position="244"/>
        <end position="257"/>
    </location>
</feature>
<evidence type="ECO:0000256" key="1">
    <source>
        <dbReference type="SAM" id="MobiDB-lite"/>
    </source>
</evidence>
<evidence type="ECO:0000313" key="4">
    <source>
        <dbReference type="EMBL" id="KDR69702.1"/>
    </source>
</evidence>
<evidence type="ECO:0000313" key="5">
    <source>
        <dbReference type="Proteomes" id="UP000027222"/>
    </source>
</evidence>
<feature type="transmembrane region" description="Helical" evidence="2">
    <location>
        <begin position="12"/>
        <end position="32"/>
    </location>
</feature>
<feature type="transmembrane region" description="Helical" evidence="2">
    <location>
        <begin position="187"/>
        <end position="208"/>
    </location>
</feature>